<dbReference type="EMBL" id="MN840357">
    <property type="protein sequence ID" value="QHB92567.1"/>
    <property type="molecule type" value="Genomic_DNA"/>
</dbReference>
<protein>
    <submittedName>
        <fullName evidence="1">Uncharacterized protein</fullName>
    </submittedName>
</protein>
<sequence>MRWRKSKNSLVYMVGYSLPFLGAGVSRNACSRNSRNLMYVSGATDVSGAI</sequence>
<organism evidence="1">
    <name type="scientific">White spot syndrome virus</name>
    <dbReference type="NCBI Taxonomy" id="342409"/>
    <lineage>
        <taxon>Viruses</taxon>
        <taxon>Viruses incertae sedis</taxon>
        <taxon>Naldaviricetes</taxon>
        <taxon>Nimaviridae</taxon>
        <taxon>Whispovirus</taxon>
    </lineage>
</organism>
<dbReference type="EMBL" id="MN840357">
    <property type="protein sequence ID" value="QHB92566.1"/>
    <property type="molecule type" value="Genomic_DNA"/>
</dbReference>
<accession>A0A6B9MPA6</accession>
<proteinExistence type="predicted"/>
<name>A0A6B9MPA6_9VIRU</name>
<evidence type="ECO:0000313" key="1">
    <source>
        <dbReference type="EMBL" id="QHB92566.1"/>
    </source>
</evidence>
<reference evidence="1" key="1">
    <citation type="submission" date="2019-12" db="EMBL/GenBank/DDBJ databases">
        <title>Genome reconstruction of White Spot Syndrome Virus (WSSV) from archival Davidson-fixed paraffin embedded shrimp (Penaeus vannamei) tissue.</title>
        <authorList>
            <person name="Cruz-Flores R."/>
            <person name="Hung Nam M."/>
            <person name="Aranguren Caroa L.F."/>
            <person name="Kanrar S."/>
            <person name="Dhar A.K."/>
        </authorList>
    </citation>
    <scope>NUCLEOTIDE SEQUENCE</scope>
    <source>
        <strain evidence="1">CN_95_DFPE</strain>
    </source>
</reference>